<dbReference type="InterPro" id="IPR009939">
    <property type="entry name" value="Chitosanase_fungal"/>
</dbReference>
<evidence type="ECO:0000256" key="9">
    <source>
        <dbReference type="SAM" id="SignalP"/>
    </source>
</evidence>
<dbReference type="EMBL" id="BONZ01000013">
    <property type="protein sequence ID" value="GIH13083.1"/>
    <property type="molecule type" value="Genomic_DNA"/>
</dbReference>
<evidence type="ECO:0000256" key="7">
    <source>
        <dbReference type="ARBA" id="ARBA00023326"/>
    </source>
</evidence>
<gene>
    <name evidence="11" type="ORF">Raf01_12550</name>
</gene>
<dbReference type="GO" id="GO:0016977">
    <property type="term" value="F:chitosanase activity"/>
    <property type="evidence" value="ECO:0007669"/>
    <property type="project" value="InterPro"/>
</dbReference>
<organism evidence="11 12">
    <name type="scientific">Rugosimonospora africana</name>
    <dbReference type="NCBI Taxonomy" id="556532"/>
    <lineage>
        <taxon>Bacteria</taxon>
        <taxon>Bacillati</taxon>
        <taxon>Actinomycetota</taxon>
        <taxon>Actinomycetes</taxon>
        <taxon>Micromonosporales</taxon>
        <taxon>Micromonosporaceae</taxon>
        <taxon>Rugosimonospora</taxon>
    </lineage>
</organism>
<evidence type="ECO:0000256" key="1">
    <source>
        <dbReference type="ARBA" id="ARBA00004613"/>
    </source>
</evidence>
<accession>A0A8J3QLD2</accession>
<dbReference type="InterPro" id="IPR035992">
    <property type="entry name" value="Ricin_B-like_lectins"/>
</dbReference>
<keyword evidence="2" id="KW-0964">Secreted</keyword>
<evidence type="ECO:0000256" key="3">
    <source>
        <dbReference type="ARBA" id="ARBA00022729"/>
    </source>
</evidence>
<keyword evidence="6" id="KW-0326">Glycosidase</keyword>
<feature type="chain" id="PRO_5038569790" description="Ricin B lectin domain-containing protein" evidence="9">
    <location>
        <begin position="26"/>
        <end position="563"/>
    </location>
</feature>
<keyword evidence="12" id="KW-1185">Reference proteome</keyword>
<dbReference type="Pfam" id="PF00652">
    <property type="entry name" value="Ricin_B_lectin"/>
    <property type="match status" value="1"/>
</dbReference>
<dbReference type="SMART" id="SM00458">
    <property type="entry name" value="RICIN"/>
    <property type="match status" value="1"/>
</dbReference>
<evidence type="ECO:0000259" key="10">
    <source>
        <dbReference type="SMART" id="SM00458"/>
    </source>
</evidence>
<feature type="compositionally biased region" description="Basic and acidic residues" evidence="8">
    <location>
        <begin position="278"/>
        <end position="306"/>
    </location>
</feature>
<evidence type="ECO:0000256" key="4">
    <source>
        <dbReference type="ARBA" id="ARBA00022801"/>
    </source>
</evidence>
<keyword evidence="3 9" id="KW-0732">Signal</keyword>
<reference evidence="11" key="1">
    <citation type="submission" date="2021-01" db="EMBL/GenBank/DDBJ databases">
        <title>Whole genome shotgun sequence of Rugosimonospora africana NBRC 104875.</title>
        <authorList>
            <person name="Komaki H."/>
            <person name="Tamura T."/>
        </authorList>
    </citation>
    <scope>NUCLEOTIDE SEQUENCE</scope>
    <source>
        <strain evidence="11">NBRC 104875</strain>
    </source>
</reference>
<evidence type="ECO:0000256" key="6">
    <source>
        <dbReference type="ARBA" id="ARBA00023295"/>
    </source>
</evidence>
<feature type="domain" description="Ricin B lectin" evidence="10">
    <location>
        <begin position="433"/>
        <end position="558"/>
    </location>
</feature>
<feature type="signal peptide" evidence="9">
    <location>
        <begin position="1"/>
        <end position="25"/>
    </location>
</feature>
<keyword evidence="5" id="KW-0119">Carbohydrate metabolism</keyword>
<dbReference type="Gene3D" id="2.80.10.50">
    <property type="match status" value="1"/>
</dbReference>
<dbReference type="AlphaFoldDB" id="A0A8J3QLD2"/>
<keyword evidence="7" id="KW-0624">Polysaccharide degradation</keyword>
<sequence length="563" mass="58564">MKSFRLTLVAVGATVALLATGAAIGAATSSGTRPERAADTHNVKAAAAQPTPTKAAKAAGDPTASQLLAMTQVCDEVSDGKYAMHEGGLAKISVCKKKSAYFWTSDMAIDCDGEVTDECNPDTDSTFSEGTNFKTSTGKYFTADVTHYFVIPLPSSRFDYQNAGIKPGNVGAVIYNGKLVYAVFADLGPSDSIGEASYATARSLGVETDPSIGGTAGPVTFIVFPGVVPDPVEDNDVIARVGKTAARSFLGMSDPTAPPAPVNERKPAPKPTKVLADGAKKNDSKKDDAKKNDAKKNSAKKNDAKKTPAAGPTKAKDVKKAPNPKPTKAQAQAPKHKPTPKPTKVQAQGPKKAPTHAPKPTGTHTPKPPTTKPDTDAQQRDDGSGDDTPNEKATPDEEASDRGESEPDGTRAGDETPRHRSIPREDQTPVEPDGVTGQITGAAGRCVDVVPSGPNAGTVQLYGCSGAEEQAWTLRDDGTIRVLGGCLAVSGGSAQDGALAQVRDCDGSESQQWATDSGRLVNVNAGRCLDAVNGQVADGTPLQIWACSYGDNQQWSLPDESTR</sequence>
<feature type="compositionally biased region" description="Basic and acidic residues" evidence="8">
    <location>
        <begin position="373"/>
        <end position="427"/>
    </location>
</feature>
<dbReference type="PANTHER" id="PTHR42061:SF6">
    <property type="entry name" value="ENDO-CHITOSANASE"/>
    <property type="match status" value="1"/>
</dbReference>
<feature type="compositionally biased region" description="Low complexity" evidence="8">
    <location>
        <begin position="349"/>
        <end position="365"/>
    </location>
</feature>
<dbReference type="InterPro" id="IPR000772">
    <property type="entry name" value="Ricin_B_lectin"/>
</dbReference>
<dbReference type="GO" id="GO:0005576">
    <property type="term" value="C:extracellular region"/>
    <property type="evidence" value="ECO:0007669"/>
    <property type="project" value="UniProtKB-SubCell"/>
</dbReference>
<comment type="subcellular location">
    <subcellularLocation>
        <location evidence="1">Secreted</location>
    </subcellularLocation>
</comment>
<dbReference type="RefSeq" id="WP_203916775.1">
    <property type="nucleotide sequence ID" value="NZ_BONZ01000013.1"/>
</dbReference>
<keyword evidence="4" id="KW-0378">Hydrolase</keyword>
<evidence type="ECO:0000256" key="2">
    <source>
        <dbReference type="ARBA" id="ARBA00022525"/>
    </source>
</evidence>
<dbReference type="Proteomes" id="UP000642748">
    <property type="component" value="Unassembled WGS sequence"/>
</dbReference>
<evidence type="ECO:0000256" key="5">
    <source>
        <dbReference type="ARBA" id="ARBA00023277"/>
    </source>
</evidence>
<evidence type="ECO:0000313" key="12">
    <source>
        <dbReference type="Proteomes" id="UP000642748"/>
    </source>
</evidence>
<comment type="caution">
    <text evidence="11">The sequence shown here is derived from an EMBL/GenBank/DDBJ whole genome shotgun (WGS) entry which is preliminary data.</text>
</comment>
<evidence type="ECO:0000256" key="8">
    <source>
        <dbReference type="SAM" id="MobiDB-lite"/>
    </source>
</evidence>
<proteinExistence type="predicted"/>
<feature type="region of interest" description="Disordered" evidence="8">
    <location>
        <begin position="249"/>
        <end position="439"/>
    </location>
</feature>
<evidence type="ECO:0000313" key="11">
    <source>
        <dbReference type="EMBL" id="GIH13083.1"/>
    </source>
</evidence>
<dbReference type="SUPFAM" id="SSF50370">
    <property type="entry name" value="Ricin B-like lectins"/>
    <property type="match status" value="1"/>
</dbReference>
<dbReference type="PANTHER" id="PTHR42061">
    <property type="entry name" value="ENDO-CHITOSANASE"/>
    <property type="match status" value="1"/>
</dbReference>
<name>A0A8J3QLD2_9ACTN</name>
<dbReference type="GO" id="GO:0000272">
    <property type="term" value="P:polysaccharide catabolic process"/>
    <property type="evidence" value="ECO:0007669"/>
    <property type="project" value="UniProtKB-KW"/>
</dbReference>
<protein>
    <recommendedName>
        <fullName evidence="10">Ricin B lectin domain-containing protein</fullName>
    </recommendedName>
</protein>
<dbReference type="PRINTS" id="PR01217">
    <property type="entry name" value="PRICHEXTENSN"/>
</dbReference>
<dbReference type="Pfam" id="PF07335">
    <property type="entry name" value="Glyco_hydro_75"/>
    <property type="match status" value="1"/>
</dbReference>
<dbReference type="PROSITE" id="PS50231">
    <property type="entry name" value="RICIN_B_LECTIN"/>
    <property type="match status" value="1"/>
</dbReference>